<dbReference type="GO" id="GO:0016740">
    <property type="term" value="F:transferase activity"/>
    <property type="evidence" value="ECO:0007669"/>
    <property type="project" value="UniProtKB-KW"/>
</dbReference>
<feature type="transmembrane region" description="Helical" evidence="3">
    <location>
        <begin position="89"/>
        <end position="118"/>
    </location>
</feature>
<dbReference type="EMBL" id="AP015039">
    <property type="protein sequence ID" value="BAT90780.1"/>
    <property type="molecule type" value="Genomic_DNA"/>
</dbReference>
<dbReference type="AlphaFoldDB" id="A0A0S3SD81"/>
<protein>
    <submittedName>
        <fullName evidence="4">Uncharacterized protein</fullName>
    </submittedName>
</protein>
<keyword evidence="3" id="KW-1133">Transmembrane helix</keyword>
<reference evidence="4 5" key="1">
    <citation type="journal article" date="2015" name="Sci. Rep.">
        <title>The power of single molecule real-time sequencing technology in the de novo assembly of a eukaryotic genome.</title>
        <authorList>
            <person name="Sakai H."/>
            <person name="Naito K."/>
            <person name="Ogiso-Tanaka E."/>
            <person name="Takahashi Y."/>
            <person name="Iseki K."/>
            <person name="Muto C."/>
            <person name="Satou K."/>
            <person name="Teruya K."/>
            <person name="Shiroma A."/>
            <person name="Shimoji M."/>
            <person name="Hirano T."/>
            <person name="Itoh T."/>
            <person name="Kaga A."/>
            <person name="Tomooka N."/>
        </authorList>
    </citation>
    <scope>NUCLEOTIDE SEQUENCE [LARGE SCALE GENOMIC DNA]</scope>
    <source>
        <strain evidence="5">cv. Shumari</strain>
    </source>
</reference>
<evidence type="ECO:0000256" key="1">
    <source>
        <dbReference type="ARBA" id="ARBA00005985"/>
    </source>
</evidence>
<keyword evidence="3" id="KW-0812">Transmembrane</keyword>
<sequence length="211" mass="24544">MLRTPTLENHFNLLNLNIFQNPFGNKHNFYVSPCSREVMRYFSNIFRWLVPGRSSCCFKSGYVIGLNHLTDVEIDKINKPYRPLASREYSFGAGVLLTASCLILVPPLLWALSIHFFLGTASSIDGLRTKSRRELVMAWFNELLLDLTKEFWKRVTAENADYFLCLLQRADKVKRNTCQNSLRCLLFMIGFGLFLPNCNFLRLNHRCRFSL</sequence>
<proteinExistence type="inferred from homology"/>
<dbReference type="InterPro" id="IPR044878">
    <property type="entry name" value="UbiA_sf"/>
</dbReference>
<evidence type="ECO:0000313" key="5">
    <source>
        <dbReference type="Proteomes" id="UP000291084"/>
    </source>
</evidence>
<keyword evidence="2" id="KW-0808">Transferase</keyword>
<accession>A0A0S3SD81</accession>
<evidence type="ECO:0000313" key="4">
    <source>
        <dbReference type="EMBL" id="BAT90780.1"/>
    </source>
</evidence>
<keyword evidence="5" id="KW-1185">Reference proteome</keyword>
<dbReference type="Proteomes" id="UP000291084">
    <property type="component" value="Chromosome 6"/>
</dbReference>
<gene>
    <name evidence="4" type="primary">Vigan.06G206500</name>
    <name evidence="4" type="ORF">VIGAN_06206500</name>
</gene>
<dbReference type="PANTHER" id="PTHR43009:SF6">
    <property type="entry name" value="HOMOGENTISATE PHYTYLTRANSFERASE 1, CHLOROPLASTIC"/>
    <property type="match status" value="1"/>
</dbReference>
<name>A0A0S3SD81_PHAAN</name>
<organism evidence="4 5">
    <name type="scientific">Vigna angularis var. angularis</name>
    <dbReference type="NCBI Taxonomy" id="157739"/>
    <lineage>
        <taxon>Eukaryota</taxon>
        <taxon>Viridiplantae</taxon>
        <taxon>Streptophyta</taxon>
        <taxon>Embryophyta</taxon>
        <taxon>Tracheophyta</taxon>
        <taxon>Spermatophyta</taxon>
        <taxon>Magnoliopsida</taxon>
        <taxon>eudicotyledons</taxon>
        <taxon>Gunneridae</taxon>
        <taxon>Pentapetalae</taxon>
        <taxon>rosids</taxon>
        <taxon>fabids</taxon>
        <taxon>Fabales</taxon>
        <taxon>Fabaceae</taxon>
        <taxon>Papilionoideae</taxon>
        <taxon>50 kb inversion clade</taxon>
        <taxon>NPAAA clade</taxon>
        <taxon>indigoferoid/millettioid clade</taxon>
        <taxon>Phaseoleae</taxon>
        <taxon>Vigna</taxon>
    </lineage>
</organism>
<dbReference type="Gene3D" id="1.10.357.140">
    <property type="entry name" value="UbiA prenyltransferase"/>
    <property type="match status" value="1"/>
</dbReference>
<feature type="transmembrane region" description="Helical" evidence="3">
    <location>
        <begin position="185"/>
        <end position="203"/>
    </location>
</feature>
<dbReference type="PANTHER" id="PTHR43009">
    <property type="entry name" value="HOMOGENTISATE SOLANESYLTRANSFERASE, CHLOROPLASTIC"/>
    <property type="match status" value="1"/>
</dbReference>
<keyword evidence="3" id="KW-0472">Membrane</keyword>
<comment type="similarity">
    <text evidence="1">Belongs to the UbiA prenyltransferase family.</text>
</comment>
<evidence type="ECO:0000256" key="3">
    <source>
        <dbReference type="SAM" id="Phobius"/>
    </source>
</evidence>
<evidence type="ECO:0000256" key="2">
    <source>
        <dbReference type="ARBA" id="ARBA00022679"/>
    </source>
</evidence>